<dbReference type="InterPro" id="IPR029903">
    <property type="entry name" value="RmlD-like-bd"/>
</dbReference>
<dbReference type="GO" id="GO:0008831">
    <property type="term" value="F:dTDP-4-dehydrorhamnose reductase activity"/>
    <property type="evidence" value="ECO:0007669"/>
    <property type="project" value="UniProtKB-EC"/>
</dbReference>
<dbReference type="InterPro" id="IPR011051">
    <property type="entry name" value="RmlC_Cupin_sf"/>
</dbReference>
<dbReference type="InterPro" id="IPR014710">
    <property type="entry name" value="RmlC-like_jellyroll"/>
</dbReference>
<evidence type="ECO:0000313" key="7">
    <source>
        <dbReference type="EMBL" id="AXE39874.1"/>
    </source>
</evidence>
<evidence type="ECO:0000313" key="8">
    <source>
        <dbReference type="Proteomes" id="UP000251995"/>
    </source>
</evidence>
<feature type="site" description="Participates in a stacking interaction with the thymidine ring of dTDP-4-oxo-6-deoxyglucose" evidence="4">
    <location>
        <position position="145"/>
    </location>
</feature>
<dbReference type="SUPFAM" id="SSF51182">
    <property type="entry name" value="RmlC-like cupins"/>
    <property type="match status" value="1"/>
</dbReference>
<dbReference type="Pfam" id="PF04321">
    <property type="entry name" value="RmlD_sub_bind"/>
    <property type="match status" value="1"/>
</dbReference>
<feature type="active site" description="Proton donor" evidence="3">
    <location>
        <position position="139"/>
    </location>
</feature>
<dbReference type="Proteomes" id="UP000251995">
    <property type="component" value="Chromosome"/>
</dbReference>
<accession>A0A344UX76</accession>
<feature type="active site" description="Proton acceptor" evidence="3">
    <location>
        <position position="76"/>
    </location>
</feature>
<keyword evidence="5" id="KW-0521">NADP</keyword>
<dbReference type="PANTHER" id="PTHR10491">
    <property type="entry name" value="DTDP-4-DEHYDRORHAMNOSE REDUCTASE"/>
    <property type="match status" value="1"/>
</dbReference>
<comment type="similarity">
    <text evidence="1">Belongs to the dTDP-4-dehydrorhamnose 3,5-epimerase family.</text>
</comment>
<dbReference type="SUPFAM" id="SSF51735">
    <property type="entry name" value="NAD(P)-binding Rossmann-fold domains"/>
    <property type="match status" value="1"/>
</dbReference>
<feature type="domain" description="RmlD-like substrate binding" evidence="6">
    <location>
        <begin position="197"/>
        <end position="474"/>
    </location>
</feature>
<evidence type="ECO:0000259" key="6">
    <source>
        <dbReference type="Pfam" id="PF04321"/>
    </source>
</evidence>
<evidence type="ECO:0000256" key="1">
    <source>
        <dbReference type="ARBA" id="ARBA00010154"/>
    </source>
</evidence>
<dbReference type="InterPro" id="IPR005913">
    <property type="entry name" value="dTDP_dehydrorham_reduct"/>
</dbReference>
<keyword evidence="8" id="KW-1185">Reference proteome</keyword>
<evidence type="ECO:0000256" key="5">
    <source>
        <dbReference type="RuleBase" id="RU364082"/>
    </source>
</evidence>
<keyword evidence="7" id="KW-0413">Isomerase</keyword>
<evidence type="ECO:0000256" key="4">
    <source>
        <dbReference type="PIRSR" id="PIRSR600888-3"/>
    </source>
</evidence>
<dbReference type="EC" id="1.1.1.133" evidence="5"/>
<name>A0A344UX76_9ACTN</name>
<comment type="function">
    <text evidence="5">Catalyzes the reduction of dTDP-6-deoxy-L-lyxo-4-hexulose to yield dTDP-L-rhamnose.</text>
</comment>
<organism evidence="7 8">
    <name type="scientific">Acidipropionibacterium virtanenii</name>
    <dbReference type="NCBI Taxonomy" id="2057246"/>
    <lineage>
        <taxon>Bacteria</taxon>
        <taxon>Bacillati</taxon>
        <taxon>Actinomycetota</taxon>
        <taxon>Actinomycetes</taxon>
        <taxon>Propionibacteriales</taxon>
        <taxon>Propionibacteriaceae</taxon>
        <taxon>Acidipropionibacterium</taxon>
    </lineage>
</organism>
<evidence type="ECO:0000256" key="3">
    <source>
        <dbReference type="PIRSR" id="PIRSR600888-1"/>
    </source>
</evidence>
<dbReference type="GO" id="GO:0005829">
    <property type="term" value="C:cytosol"/>
    <property type="evidence" value="ECO:0007669"/>
    <property type="project" value="TreeGrafter"/>
</dbReference>
<gene>
    <name evidence="7" type="primary">rfbC</name>
    <name evidence="7" type="ORF">JS278_02739</name>
</gene>
<reference evidence="7 8" key="1">
    <citation type="submission" date="2017-12" db="EMBL/GenBank/DDBJ databases">
        <title>The whole genome sequence of the Acidipropionibacterium virtanenii sp. nov. type strain JS278.</title>
        <authorList>
            <person name="Laine P."/>
            <person name="Deptula P."/>
            <person name="Varmanen P."/>
            <person name="Auvinen P."/>
        </authorList>
    </citation>
    <scope>NUCLEOTIDE SEQUENCE [LARGE SCALE GENOMIC DNA]</scope>
    <source>
        <strain evidence="7 8">JS278</strain>
    </source>
</reference>
<dbReference type="GO" id="GO:0008830">
    <property type="term" value="F:dTDP-4-dehydrorhamnose 3,5-epimerase activity"/>
    <property type="evidence" value="ECO:0007669"/>
    <property type="project" value="InterPro"/>
</dbReference>
<dbReference type="CDD" id="cd05254">
    <property type="entry name" value="dTDP_HR_like_SDR_e"/>
    <property type="match status" value="1"/>
</dbReference>
<dbReference type="Pfam" id="PF00908">
    <property type="entry name" value="dTDP_sugar_isom"/>
    <property type="match status" value="1"/>
</dbReference>
<dbReference type="Gene3D" id="3.90.25.10">
    <property type="entry name" value="UDP-galactose 4-epimerase, domain 1"/>
    <property type="match status" value="1"/>
</dbReference>
<dbReference type="RefSeq" id="WP_114045685.1">
    <property type="nucleotide sequence ID" value="NZ_CP025198.1"/>
</dbReference>
<sequence>MTDIAPATAVPDELRVEQTAIPGLLILRMPLHQDNRGWFKENWQRAKMTALGLPDFAPVQNNMSFNASAGATRGFHAEPWDKLVSVACGKILGAWVDLRAGETFGRVVTVEMGPQTAVYVPRGVGNGYQALADGTVYTYLVNEHWSAAAKNSYTFANLADPAIGVDWPIPPERSQRSEADLHHPPLAEVTPFAPPRTVVIGSAGQLGNSLRPLLTSPDYPGGAEFPGLDEIDLTRPETIDGYDWGGVETLINAAAFTAVDAAEQPENLATAWAINVTAVRHLTEIARRHRMTLVHVSSDYVFDGTREVHTEEEPFAPLGVYGTTKAAADEIVATWPRHYLLRTSWVVGRGRNFVATMADLAARGISPKVVDDQFGRLTFSDDIAAAIRHLLSTGSPYGTYNISGEGPTCSWYDVARRVFELRDAPGTVTPVSTAEYNSGKVTAPRPVHSTLDLSRIRETGFTPPDADLRLREYLASI</sequence>
<dbReference type="AlphaFoldDB" id="A0A344UX76"/>
<dbReference type="InterPro" id="IPR000888">
    <property type="entry name" value="RmlC-like"/>
</dbReference>
<dbReference type="InterPro" id="IPR036291">
    <property type="entry name" value="NAD(P)-bd_dom_sf"/>
</dbReference>
<keyword evidence="5" id="KW-0560">Oxidoreductase</keyword>
<dbReference type="UniPathway" id="UPA00124"/>
<comment type="pathway">
    <text evidence="5">Carbohydrate biosynthesis; dTDP-L-rhamnose biosynthesis.</text>
</comment>
<dbReference type="Gene3D" id="2.60.120.10">
    <property type="entry name" value="Jelly Rolls"/>
    <property type="match status" value="1"/>
</dbReference>
<dbReference type="GO" id="GO:0019305">
    <property type="term" value="P:dTDP-rhamnose biosynthetic process"/>
    <property type="evidence" value="ECO:0007669"/>
    <property type="project" value="UniProtKB-UniPathway"/>
</dbReference>
<dbReference type="PANTHER" id="PTHR10491:SF4">
    <property type="entry name" value="METHIONINE ADENOSYLTRANSFERASE 2 SUBUNIT BETA"/>
    <property type="match status" value="1"/>
</dbReference>
<dbReference type="Gene3D" id="3.40.50.720">
    <property type="entry name" value="NAD(P)-binding Rossmann-like Domain"/>
    <property type="match status" value="1"/>
</dbReference>
<protein>
    <recommendedName>
        <fullName evidence="5">dTDP-4-dehydrorhamnose reductase</fullName>
        <ecNumber evidence="5">1.1.1.133</ecNumber>
    </recommendedName>
</protein>
<evidence type="ECO:0000256" key="2">
    <source>
        <dbReference type="ARBA" id="ARBA00010944"/>
    </source>
</evidence>
<dbReference type="OrthoDB" id="9803892at2"/>
<dbReference type="EMBL" id="CP025198">
    <property type="protein sequence ID" value="AXE39874.1"/>
    <property type="molecule type" value="Genomic_DNA"/>
</dbReference>
<proteinExistence type="inferred from homology"/>
<comment type="similarity">
    <text evidence="2 5">Belongs to the dTDP-4-dehydrorhamnose reductase family.</text>
</comment>
<dbReference type="KEGG" id="acij:JS278_02739"/>